<dbReference type="AlphaFoldDB" id="A0A3S3Q3Y1"/>
<gene>
    <name evidence="3" type="ORF">CKAN_00744200</name>
</gene>
<comment type="similarity">
    <text evidence="1">Belongs to the GST superfamily.</text>
</comment>
<dbReference type="PANTHER" id="PTHR11260">
    <property type="entry name" value="GLUTATHIONE S-TRANSFERASE, GST, SUPERFAMILY, GST DOMAIN CONTAINING"/>
    <property type="match status" value="1"/>
</dbReference>
<dbReference type="Proteomes" id="UP000283530">
    <property type="component" value="Unassembled WGS sequence"/>
</dbReference>
<evidence type="ECO:0000256" key="1">
    <source>
        <dbReference type="RuleBase" id="RU369102"/>
    </source>
</evidence>
<sequence length="73" mass="8587">MMVEEVAVLGMWASPFVMRVTIALLEKGVEYAYKEEDLIYDCGLRIWKNKEEAREEAKKEFIDCLKVLEWALD</sequence>
<proteinExistence type="inferred from homology"/>
<comment type="catalytic activity">
    <reaction evidence="1">
        <text>RX + glutathione = an S-substituted glutathione + a halide anion + H(+)</text>
        <dbReference type="Rhea" id="RHEA:16437"/>
        <dbReference type="ChEBI" id="CHEBI:15378"/>
        <dbReference type="ChEBI" id="CHEBI:16042"/>
        <dbReference type="ChEBI" id="CHEBI:17792"/>
        <dbReference type="ChEBI" id="CHEBI:57925"/>
        <dbReference type="ChEBI" id="CHEBI:90779"/>
        <dbReference type="EC" id="2.5.1.18"/>
    </reaction>
</comment>
<evidence type="ECO:0000313" key="3">
    <source>
        <dbReference type="EMBL" id="RWR78889.1"/>
    </source>
</evidence>
<comment type="caution">
    <text evidence="3">The sequence shown here is derived from an EMBL/GenBank/DDBJ whole genome shotgun (WGS) entry which is preliminary data.</text>
</comment>
<accession>A0A3S3Q3Y1</accession>
<dbReference type="PANTHER" id="PTHR11260:SF781">
    <property type="entry name" value="GLUTATHIONE S-TRANSFERASE U19"/>
    <property type="match status" value="1"/>
</dbReference>
<dbReference type="STRING" id="337451.A0A3S3Q3Y1"/>
<comment type="subcellular location">
    <subcellularLocation>
        <location evidence="1">Cytoplasm</location>
        <location evidence="1">Cytosol</location>
    </subcellularLocation>
</comment>
<dbReference type="EC" id="2.5.1.18" evidence="1"/>
<dbReference type="OrthoDB" id="1891655at2759"/>
<organism evidence="3 4">
    <name type="scientific">Cinnamomum micranthum f. kanehirae</name>
    <dbReference type="NCBI Taxonomy" id="337451"/>
    <lineage>
        <taxon>Eukaryota</taxon>
        <taxon>Viridiplantae</taxon>
        <taxon>Streptophyta</taxon>
        <taxon>Embryophyta</taxon>
        <taxon>Tracheophyta</taxon>
        <taxon>Spermatophyta</taxon>
        <taxon>Magnoliopsida</taxon>
        <taxon>Magnoliidae</taxon>
        <taxon>Laurales</taxon>
        <taxon>Lauraceae</taxon>
        <taxon>Cinnamomum</taxon>
    </lineage>
</organism>
<dbReference type="InterPro" id="IPR036249">
    <property type="entry name" value="Thioredoxin-like_sf"/>
</dbReference>
<reference evidence="3 4" key="1">
    <citation type="journal article" date="2019" name="Nat. Plants">
        <title>Stout camphor tree genome fills gaps in understanding of flowering plant genome evolution.</title>
        <authorList>
            <person name="Chaw S.M."/>
            <person name="Liu Y.C."/>
            <person name="Wu Y.W."/>
            <person name="Wang H.Y."/>
            <person name="Lin C.I."/>
            <person name="Wu C.S."/>
            <person name="Ke H.M."/>
            <person name="Chang L.Y."/>
            <person name="Hsu C.Y."/>
            <person name="Yang H.T."/>
            <person name="Sudianto E."/>
            <person name="Hsu M.H."/>
            <person name="Wu K.P."/>
            <person name="Wang L.N."/>
            <person name="Leebens-Mack J.H."/>
            <person name="Tsai I.J."/>
        </authorList>
    </citation>
    <scope>NUCLEOTIDE SEQUENCE [LARGE SCALE GENOMIC DNA]</scope>
    <source>
        <strain evidence="4">cv. Chaw 1501</strain>
        <tissue evidence="3">Young leaves</tissue>
    </source>
</reference>
<dbReference type="SUPFAM" id="SSF52833">
    <property type="entry name" value="Thioredoxin-like"/>
    <property type="match status" value="1"/>
</dbReference>
<keyword evidence="4" id="KW-1185">Reference proteome</keyword>
<dbReference type="GO" id="GO:0004364">
    <property type="term" value="F:glutathione transferase activity"/>
    <property type="evidence" value="ECO:0007669"/>
    <property type="project" value="UniProtKB-UniRule"/>
</dbReference>
<dbReference type="Gene3D" id="3.40.30.10">
    <property type="entry name" value="Glutaredoxin"/>
    <property type="match status" value="1"/>
</dbReference>
<dbReference type="EMBL" id="QPKB01000003">
    <property type="protein sequence ID" value="RWR78889.1"/>
    <property type="molecule type" value="Genomic_DNA"/>
</dbReference>
<comment type="function">
    <text evidence="1">Is involved in the conjugation of reduced glutathione to a wide number of exogenous and endogenous hydrophobic electrophiles.</text>
</comment>
<evidence type="ECO:0000313" key="4">
    <source>
        <dbReference type="Proteomes" id="UP000283530"/>
    </source>
</evidence>
<protein>
    <recommendedName>
        <fullName evidence="1">Glutathione S-transferase</fullName>
        <ecNumber evidence="1">2.5.1.18</ecNumber>
    </recommendedName>
</protein>
<dbReference type="GO" id="GO:0005829">
    <property type="term" value="C:cytosol"/>
    <property type="evidence" value="ECO:0007669"/>
    <property type="project" value="UniProtKB-SubCell"/>
</dbReference>
<dbReference type="PROSITE" id="PS50404">
    <property type="entry name" value="GST_NTER"/>
    <property type="match status" value="1"/>
</dbReference>
<keyword evidence="1 3" id="KW-0808">Transferase</keyword>
<dbReference type="InterPro" id="IPR004045">
    <property type="entry name" value="Glutathione_S-Trfase_N"/>
</dbReference>
<keyword evidence="1" id="KW-0963">Cytoplasm</keyword>
<name>A0A3S3Q3Y1_9MAGN</name>
<dbReference type="GO" id="GO:0006749">
    <property type="term" value="P:glutathione metabolic process"/>
    <property type="evidence" value="ECO:0007669"/>
    <property type="project" value="TreeGrafter"/>
</dbReference>
<evidence type="ECO:0000259" key="2">
    <source>
        <dbReference type="PROSITE" id="PS50404"/>
    </source>
</evidence>
<dbReference type="InterPro" id="IPR045073">
    <property type="entry name" value="Omega/Tau-like"/>
</dbReference>
<feature type="domain" description="GST N-terminal" evidence="2">
    <location>
        <begin position="4"/>
        <end position="73"/>
    </location>
</feature>